<dbReference type="InterPro" id="IPR005135">
    <property type="entry name" value="Endo/exonuclease/phosphatase"/>
</dbReference>
<accession>D2VR18</accession>
<dbReference type="VEuPathDB" id="AmoebaDB:NAEGRDRAFT_71428"/>
<evidence type="ECO:0000256" key="2">
    <source>
        <dbReference type="ARBA" id="ARBA00012369"/>
    </source>
</evidence>
<dbReference type="InterPro" id="IPR038772">
    <property type="entry name" value="Sph/SMPD2-like"/>
</dbReference>
<dbReference type="KEGG" id="ngr:NAEGRDRAFT_71428"/>
<dbReference type="eggNOG" id="ENOG502S367">
    <property type="taxonomic scope" value="Eukaryota"/>
</dbReference>
<dbReference type="EMBL" id="GG738890">
    <property type="protein sequence ID" value="EFC40813.1"/>
    <property type="molecule type" value="Genomic_DNA"/>
</dbReference>
<dbReference type="GO" id="GO:0005737">
    <property type="term" value="C:cytoplasm"/>
    <property type="evidence" value="ECO:0007669"/>
    <property type="project" value="TreeGrafter"/>
</dbReference>
<dbReference type="PANTHER" id="PTHR16320">
    <property type="entry name" value="SPHINGOMYELINASE FAMILY MEMBER"/>
    <property type="match status" value="1"/>
</dbReference>
<dbReference type="OMA" id="IFNTHTQ"/>
<dbReference type="Gene3D" id="3.60.10.10">
    <property type="entry name" value="Endonuclease/exonuclease/phosphatase"/>
    <property type="match status" value="1"/>
</dbReference>
<dbReference type="EC" id="3.1.4.12" evidence="2"/>
<evidence type="ECO:0000313" key="6">
    <source>
        <dbReference type="Proteomes" id="UP000006671"/>
    </source>
</evidence>
<keyword evidence="3" id="KW-0378">Hydrolase</keyword>
<dbReference type="SUPFAM" id="SSF56219">
    <property type="entry name" value="DNase I-like"/>
    <property type="match status" value="1"/>
</dbReference>
<dbReference type="OrthoDB" id="40902at2759"/>
<keyword evidence="6" id="KW-1185">Reference proteome</keyword>
<dbReference type="Proteomes" id="UP000006671">
    <property type="component" value="Unassembled WGS sequence"/>
</dbReference>
<dbReference type="CDD" id="cd09078">
    <property type="entry name" value="nSMase"/>
    <property type="match status" value="1"/>
</dbReference>
<feature type="domain" description="Endonuclease/exonuclease/phosphatase" evidence="4">
    <location>
        <begin position="71"/>
        <end position="407"/>
    </location>
</feature>
<dbReference type="AlphaFoldDB" id="D2VR18"/>
<dbReference type="GeneID" id="8864560"/>
<dbReference type="InParanoid" id="D2VR18"/>
<organism evidence="6">
    <name type="scientific">Naegleria gruberi</name>
    <name type="common">Amoeba</name>
    <dbReference type="NCBI Taxonomy" id="5762"/>
    <lineage>
        <taxon>Eukaryota</taxon>
        <taxon>Discoba</taxon>
        <taxon>Heterolobosea</taxon>
        <taxon>Tetramitia</taxon>
        <taxon>Eutetramitia</taxon>
        <taxon>Vahlkampfiidae</taxon>
        <taxon>Naegleria</taxon>
    </lineage>
</organism>
<comment type="similarity">
    <text evidence="1">Belongs to the neutral sphingomyelinase family.</text>
</comment>
<reference evidence="5 6" key="1">
    <citation type="journal article" date="2010" name="Cell">
        <title>The genome of Naegleria gruberi illuminates early eukaryotic versatility.</title>
        <authorList>
            <person name="Fritz-Laylin L.K."/>
            <person name="Prochnik S.E."/>
            <person name="Ginger M.L."/>
            <person name="Dacks J.B."/>
            <person name="Carpenter M.L."/>
            <person name="Field M.C."/>
            <person name="Kuo A."/>
            <person name="Paredez A."/>
            <person name="Chapman J."/>
            <person name="Pham J."/>
            <person name="Shu S."/>
            <person name="Neupane R."/>
            <person name="Cipriano M."/>
            <person name="Mancuso J."/>
            <person name="Tu H."/>
            <person name="Salamov A."/>
            <person name="Lindquist E."/>
            <person name="Shapiro H."/>
            <person name="Lucas S."/>
            <person name="Grigoriev I.V."/>
            <person name="Cande W.Z."/>
            <person name="Fulton C."/>
            <person name="Rokhsar D.S."/>
            <person name="Dawson S.C."/>
        </authorList>
    </citation>
    <scope>NUCLEOTIDE SEQUENCE [LARGE SCALE GENOMIC DNA]</scope>
    <source>
        <strain evidence="5 6">NEG-M</strain>
    </source>
</reference>
<dbReference type="STRING" id="5762.D2VR18"/>
<dbReference type="InterPro" id="IPR017766">
    <property type="entry name" value="Sphingomyelinase/PLipase_C"/>
</dbReference>
<dbReference type="GO" id="GO:0005576">
    <property type="term" value="C:extracellular region"/>
    <property type="evidence" value="ECO:0007669"/>
    <property type="project" value="InterPro"/>
</dbReference>
<proteinExistence type="inferred from homology"/>
<dbReference type="InterPro" id="IPR036691">
    <property type="entry name" value="Endo/exonu/phosph_ase_sf"/>
</dbReference>
<dbReference type="PANTHER" id="PTHR16320:SF1">
    <property type="entry name" value="SPHINGOMYELINASE DDB_G0288017"/>
    <property type="match status" value="1"/>
</dbReference>
<evidence type="ECO:0000256" key="1">
    <source>
        <dbReference type="ARBA" id="ARBA00006335"/>
    </source>
</evidence>
<gene>
    <name evidence="5" type="ORF">NAEGRDRAFT_71428</name>
</gene>
<evidence type="ECO:0000256" key="3">
    <source>
        <dbReference type="ARBA" id="ARBA00022801"/>
    </source>
</evidence>
<protein>
    <recommendedName>
        <fullName evidence="2">sphingomyelin phosphodiesterase</fullName>
        <ecNumber evidence="2">3.1.4.12</ecNumber>
    </recommendedName>
</protein>
<dbReference type="RefSeq" id="XP_002673557.1">
    <property type="nucleotide sequence ID" value="XM_002673511.1"/>
</dbReference>
<name>D2VR18_NAEGR</name>
<evidence type="ECO:0000259" key="4">
    <source>
        <dbReference type="Pfam" id="PF03372"/>
    </source>
</evidence>
<dbReference type="Pfam" id="PF03372">
    <property type="entry name" value="Exo_endo_phos"/>
    <property type="match status" value="1"/>
</dbReference>
<sequence>MQNSNEQQPIISEVNDLQLGTSEDDHSIIAARVVDEEEESGKIKSYSDKNNYQEGNSSDIKQGAFMDLKLLSYNVFMRPIVKTNKSDYKDARLDELIIKMKEDNFDIICLQELFSTASNRLSKLLKEFSDFEHVHLSRNTWKLKPIDSGLVIMSRFQIVERDSFIFSQGSNIDGYTTKGVLSVLLDISKKDSQEKKYLLIFNTHTQANYDLKDESYWKIQQSQVSEMAIFIHRKMKQFSGVSALVCGDFNIDARNKPEWYNWMMDRLNEINNNEALEALKKQYPLDISPLQGSHISDEYTSIVKELSERKGESESKLSITDLVLEKQGNHPISFGDFIVENGTEKPREVILTNPETLITKERLDYIFLVESSLQIPTLSVQNCCIEPFFRPLEKITESMPCTQLSDHYAVSLSCTF</sequence>
<evidence type="ECO:0000313" key="5">
    <source>
        <dbReference type="EMBL" id="EFC40813.1"/>
    </source>
</evidence>
<dbReference type="GO" id="GO:0004767">
    <property type="term" value="F:sphingomyelin phosphodiesterase activity"/>
    <property type="evidence" value="ECO:0007669"/>
    <property type="project" value="UniProtKB-EC"/>
</dbReference>